<name>A0ABQ8H8W1_9ROSI</name>
<organism evidence="2 3">
    <name type="scientific">Xanthoceras sorbifolium</name>
    <dbReference type="NCBI Taxonomy" id="99658"/>
    <lineage>
        <taxon>Eukaryota</taxon>
        <taxon>Viridiplantae</taxon>
        <taxon>Streptophyta</taxon>
        <taxon>Embryophyta</taxon>
        <taxon>Tracheophyta</taxon>
        <taxon>Spermatophyta</taxon>
        <taxon>Magnoliopsida</taxon>
        <taxon>eudicotyledons</taxon>
        <taxon>Gunneridae</taxon>
        <taxon>Pentapetalae</taxon>
        <taxon>rosids</taxon>
        <taxon>malvids</taxon>
        <taxon>Sapindales</taxon>
        <taxon>Sapindaceae</taxon>
        <taxon>Xanthoceroideae</taxon>
        <taxon>Xanthoceras</taxon>
    </lineage>
</organism>
<dbReference type="SUPFAM" id="SSF51735">
    <property type="entry name" value="NAD(P)-binding Rossmann-fold domains"/>
    <property type="match status" value="1"/>
</dbReference>
<sequence>MTGLTKLRGKVAIITGGASGIGEAAARVFADHGARMVVIADVQDDLGQQVATSIGADKCKYIHCDVTNEDQIKSLVDSTVQNCGQLDVMFSNAGILSSCDQTILDFDLQAFDRLFSINVRGMAASVKHAARAMVELRVRGSIVCTASVTASRGGAKSTDYYMSKHAVLGLVRSASAQLGVHGIRVNCVSPYAVATPGLCGSHSMEADEVEKVYETHTSLKGVVLKVQHVADAVLFLASADSEFVTGHDLVVDGGFLSKMI</sequence>
<proteinExistence type="inferred from homology"/>
<evidence type="ECO:0000313" key="3">
    <source>
        <dbReference type="Proteomes" id="UP000827721"/>
    </source>
</evidence>
<dbReference type="PANTHER" id="PTHR42820">
    <property type="entry name" value="SHORT-CHAIN DEHYDROGENASE REDUCTASE"/>
    <property type="match status" value="1"/>
</dbReference>
<comment type="caution">
    <text evidence="2">The sequence shown here is derived from an EMBL/GenBank/DDBJ whole genome shotgun (WGS) entry which is preliminary data.</text>
</comment>
<evidence type="ECO:0000313" key="2">
    <source>
        <dbReference type="EMBL" id="KAH7550359.1"/>
    </source>
</evidence>
<dbReference type="PANTHER" id="PTHR42820:SF21">
    <property type="entry name" value="SHORT-CHAIN DEHYDROGENASE REDUCTASE 3B-LIKE"/>
    <property type="match status" value="1"/>
</dbReference>
<dbReference type="InterPro" id="IPR036291">
    <property type="entry name" value="NAD(P)-bd_dom_sf"/>
</dbReference>
<accession>A0ABQ8H8W1</accession>
<dbReference type="PRINTS" id="PR00081">
    <property type="entry name" value="GDHRDH"/>
</dbReference>
<dbReference type="InterPro" id="IPR002347">
    <property type="entry name" value="SDR_fam"/>
</dbReference>
<reference evidence="2 3" key="1">
    <citation type="submission" date="2021-02" db="EMBL/GenBank/DDBJ databases">
        <title>Plant Genome Project.</title>
        <authorList>
            <person name="Zhang R.-G."/>
        </authorList>
    </citation>
    <scope>NUCLEOTIDE SEQUENCE [LARGE SCALE GENOMIC DNA]</scope>
    <source>
        <tissue evidence="2">Leaves</tissue>
    </source>
</reference>
<protein>
    <submittedName>
        <fullName evidence="2">Uncharacterized protein</fullName>
    </submittedName>
</protein>
<dbReference type="PRINTS" id="PR00080">
    <property type="entry name" value="SDRFAMILY"/>
</dbReference>
<dbReference type="Proteomes" id="UP000827721">
    <property type="component" value="Unassembled WGS sequence"/>
</dbReference>
<dbReference type="Pfam" id="PF13561">
    <property type="entry name" value="adh_short_C2"/>
    <property type="match status" value="1"/>
</dbReference>
<evidence type="ECO:0000256" key="1">
    <source>
        <dbReference type="ARBA" id="ARBA00006484"/>
    </source>
</evidence>
<keyword evidence="3" id="KW-1185">Reference proteome</keyword>
<comment type="similarity">
    <text evidence="1">Belongs to the short-chain dehydrogenases/reductases (SDR) family.</text>
</comment>
<dbReference type="Gene3D" id="3.40.50.720">
    <property type="entry name" value="NAD(P)-binding Rossmann-like Domain"/>
    <property type="match status" value="1"/>
</dbReference>
<gene>
    <name evidence="2" type="ORF">JRO89_XS13G0177600</name>
</gene>
<dbReference type="EMBL" id="JAFEMO010000013">
    <property type="protein sequence ID" value="KAH7550359.1"/>
    <property type="molecule type" value="Genomic_DNA"/>
</dbReference>